<evidence type="ECO:0008006" key="4">
    <source>
        <dbReference type="Google" id="ProtNLM"/>
    </source>
</evidence>
<sequence>MATNVRDHTQSVPEREGTLKSKEVMMSTHRLPGAVNQATERSFVFSKKNAEADEIDRVCWSVPFRFAFCLLFLFLLLSDVVIFSPLSIIPFVGDAISNGISFVAFHAAQWTGVHAFHLSGIAMEAHPTDSRDTALNWITLGLILCASVFGALVWRVLDRRRPHYQTAAAWLRFLLRMLLVFLMLRYGSGKVFPLQMSRPSLAVLNEPLGQSSPMTLLWTMIGLHPLYQILCGAFEMLAGVLLFFRRTALLGALLNAFIMSNVLLFNLFFDVPVKLGAGLILLTTIAVIAPDLGSLYEYFWLHRMTAPTGLWVPPLERREFRIGTRVIEVGFVLLAIYNLVPGAYTMAKQESQNVRHPGALTGEWHVDSDVLRLDGHNVDTPVLTAEGSPLTALYLEPDGRVMARSSDGRLWRAGIQVDPQKRTLSLYSGWFEGTRFQGSYLFAQPDPNHLVLKPFGDGAGMLGTLTLSRVPLPDHYPLLDRGFHWINEWALER</sequence>
<reference evidence="2 3" key="1">
    <citation type="journal article" date="2018" name="Front. Microbiol.">
        <title>Hydrolytic Capabilities as a Key to Environmental Success: Chitinolytic and Cellulolytic Acidobacteria From Acidic Sub-arctic Soils and Boreal Peatlands.</title>
        <authorList>
            <person name="Belova S.E."/>
            <person name="Ravin N.V."/>
            <person name="Pankratov T.A."/>
            <person name="Rakitin A.L."/>
            <person name="Ivanova A.A."/>
            <person name="Beletsky A.V."/>
            <person name="Mardanov A.V."/>
            <person name="Sinninghe Damste J.S."/>
            <person name="Dedysh S.N."/>
        </authorList>
    </citation>
    <scope>NUCLEOTIDE SEQUENCE [LARGE SCALE GENOMIC DNA]</scope>
    <source>
        <strain evidence="2 3">SBC82</strain>
    </source>
</reference>
<protein>
    <recommendedName>
        <fullName evidence="4">DoxX family protein</fullName>
    </recommendedName>
</protein>
<evidence type="ECO:0000313" key="2">
    <source>
        <dbReference type="EMBL" id="AXC15660.1"/>
    </source>
</evidence>
<feature type="transmembrane region" description="Helical" evidence="1">
    <location>
        <begin position="249"/>
        <end position="269"/>
    </location>
</feature>
<keyword evidence="1" id="KW-1133">Transmembrane helix</keyword>
<evidence type="ECO:0000313" key="3">
    <source>
        <dbReference type="Proteomes" id="UP000253606"/>
    </source>
</evidence>
<feature type="transmembrane region" description="Helical" evidence="1">
    <location>
        <begin position="66"/>
        <end position="92"/>
    </location>
</feature>
<dbReference type="Proteomes" id="UP000253606">
    <property type="component" value="Chromosome"/>
</dbReference>
<feature type="transmembrane region" description="Helical" evidence="1">
    <location>
        <begin position="226"/>
        <end position="244"/>
    </location>
</feature>
<evidence type="ECO:0000256" key="1">
    <source>
        <dbReference type="SAM" id="Phobius"/>
    </source>
</evidence>
<keyword evidence="1" id="KW-0472">Membrane</keyword>
<keyword evidence="3" id="KW-1185">Reference proteome</keyword>
<feature type="transmembrane region" description="Helical" evidence="1">
    <location>
        <begin position="137"/>
        <end position="157"/>
    </location>
</feature>
<feature type="transmembrane region" description="Helical" evidence="1">
    <location>
        <begin position="322"/>
        <end position="340"/>
    </location>
</feature>
<keyword evidence="1" id="KW-0812">Transmembrane</keyword>
<proteinExistence type="predicted"/>
<gene>
    <name evidence="2" type="ORF">ACPOL_6430</name>
</gene>
<accession>A0A2Z5G9S5</accession>
<feature type="transmembrane region" description="Helical" evidence="1">
    <location>
        <begin position="169"/>
        <end position="187"/>
    </location>
</feature>
<dbReference type="EMBL" id="CP030840">
    <property type="protein sequence ID" value="AXC15660.1"/>
    <property type="molecule type" value="Genomic_DNA"/>
</dbReference>
<name>A0A2Z5G9S5_9BACT</name>
<feature type="transmembrane region" description="Helical" evidence="1">
    <location>
        <begin position="275"/>
        <end position="301"/>
    </location>
</feature>
<dbReference type="KEGG" id="abas:ACPOL_6430"/>
<organism evidence="2 3">
    <name type="scientific">Acidisarcina polymorpha</name>
    <dbReference type="NCBI Taxonomy" id="2211140"/>
    <lineage>
        <taxon>Bacteria</taxon>
        <taxon>Pseudomonadati</taxon>
        <taxon>Acidobacteriota</taxon>
        <taxon>Terriglobia</taxon>
        <taxon>Terriglobales</taxon>
        <taxon>Acidobacteriaceae</taxon>
        <taxon>Acidisarcina</taxon>
    </lineage>
</organism>
<dbReference type="AlphaFoldDB" id="A0A2Z5G9S5"/>